<organism evidence="2 3">
    <name type="scientific">Caldibacillus thermoamylovorans</name>
    <dbReference type="NCBI Taxonomy" id="35841"/>
    <lineage>
        <taxon>Bacteria</taxon>
        <taxon>Bacillati</taxon>
        <taxon>Bacillota</taxon>
        <taxon>Bacilli</taxon>
        <taxon>Bacillales</taxon>
        <taxon>Bacillaceae</taxon>
        <taxon>Caldibacillus</taxon>
    </lineage>
</organism>
<dbReference type="RefSeq" id="WP_034768773.1">
    <property type="nucleotide sequence ID" value="NZ_CCRF01000036.1"/>
</dbReference>
<evidence type="ECO:0000313" key="2">
    <source>
        <dbReference type="EMBL" id="CEE00885.1"/>
    </source>
</evidence>
<protein>
    <recommendedName>
        <fullName evidence="1">DUF4274 domain-containing protein</fullName>
    </recommendedName>
</protein>
<dbReference type="Proteomes" id="UP000040576">
    <property type="component" value="Unassembled WGS sequence"/>
</dbReference>
<reference evidence="2 3" key="1">
    <citation type="submission" date="2014-07" db="EMBL/GenBank/DDBJ databases">
        <authorList>
            <person name="Wibberg Daniel"/>
        </authorList>
    </citation>
    <scope>NUCLEOTIDE SEQUENCE [LARGE SCALE GENOMIC DNA]</scope>
</reference>
<keyword evidence="3" id="KW-1185">Reference proteome</keyword>
<dbReference type="Pfam" id="PF14096">
    <property type="entry name" value="DUF4274"/>
    <property type="match status" value="1"/>
</dbReference>
<accession>A0A090IZC9</accession>
<sequence length="151" mass="17534">MDNEDINLLEQLLYNTDKNYIINQLMNTNNSLLLHYFAANYNWNSGFEVPTVILENEACDFGTGLLMFYYADGYRMLENPYEVSSSSLEDWKVFLVKVYNKLINLEFKSQNISFDPELTKIQKYKLKKSNPNIPEVLISKSPGDVVDIPKI</sequence>
<gene>
    <name evidence="2" type="ORF">BT1A1_1053</name>
</gene>
<dbReference type="EMBL" id="CCRF01000036">
    <property type="protein sequence ID" value="CEE00885.1"/>
    <property type="molecule type" value="Genomic_DNA"/>
</dbReference>
<evidence type="ECO:0000313" key="3">
    <source>
        <dbReference type="Proteomes" id="UP000040576"/>
    </source>
</evidence>
<dbReference type="AlphaFoldDB" id="A0A090IZC9"/>
<dbReference type="InterPro" id="IPR025369">
    <property type="entry name" value="DUF4274"/>
</dbReference>
<feature type="domain" description="DUF4274" evidence="1">
    <location>
        <begin position="30"/>
        <end position="103"/>
    </location>
</feature>
<evidence type="ECO:0000259" key="1">
    <source>
        <dbReference type="Pfam" id="PF14096"/>
    </source>
</evidence>
<proteinExistence type="predicted"/>
<name>A0A090IZC9_9BACI</name>